<dbReference type="EMBL" id="FJUW01000037">
    <property type="protein sequence ID" value="CZT05992.1"/>
    <property type="molecule type" value="Genomic_DNA"/>
</dbReference>
<gene>
    <name evidence="1" type="ORF">RCO7_14856</name>
</gene>
<name>A0A1E1L5Z0_9HELO</name>
<organism evidence="1 2">
    <name type="scientific">Rhynchosporium graminicola</name>
    <dbReference type="NCBI Taxonomy" id="2792576"/>
    <lineage>
        <taxon>Eukaryota</taxon>
        <taxon>Fungi</taxon>
        <taxon>Dikarya</taxon>
        <taxon>Ascomycota</taxon>
        <taxon>Pezizomycotina</taxon>
        <taxon>Leotiomycetes</taxon>
        <taxon>Helotiales</taxon>
        <taxon>Ploettnerulaceae</taxon>
        <taxon>Rhynchosporium</taxon>
    </lineage>
</organism>
<protein>
    <submittedName>
        <fullName evidence="1">Uncharacterized protein</fullName>
    </submittedName>
</protein>
<evidence type="ECO:0000313" key="2">
    <source>
        <dbReference type="Proteomes" id="UP000178129"/>
    </source>
</evidence>
<proteinExistence type="predicted"/>
<keyword evidence="2" id="KW-1185">Reference proteome</keyword>
<dbReference type="AlphaFoldDB" id="A0A1E1L5Z0"/>
<comment type="caution">
    <text evidence="1">The sequence shown here is derived from an EMBL/GenBank/DDBJ whole genome shotgun (WGS) entry which is preliminary data.</text>
</comment>
<reference evidence="2" key="1">
    <citation type="submission" date="2016-03" db="EMBL/GenBank/DDBJ databases">
        <authorList>
            <person name="Ploux O."/>
        </authorList>
    </citation>
    <scope>NUCLEOTIDE SEQUENCE [LARGE SCALE GENOMIC DNA]</scope>
    <source>
        <strain evidence="2">UK7</strain>
    </source>
</reference>
<dbReference type="Proteomes" id="UP000178129">
    <property type="component" value="Unassembled WGS sequence"/>
</dbReference>
<accession>A0A1E1L5Z0</accession>
<sequence>MVPLRPLTHNSYSHDFYVSTGPRLSPPLPLLSEYRGSYEFTMKLPPPPLFSEARDYTKTRISPPFPLLYESYASPSLRKMSLPPPSPEACDFYNSSTDIPSSSLTNSHVATTINL</sequence>
<evidence type="ECO:0000313" key="1">
    <source>
        <dbReference type="EMBL" id="CZT05992.1"/>
    </source>
</evidence>
<dbReference type="InParanoid" id="A0A1E1L5Z0"/>